<proteinExistence type="predicted"/>
<evidence type="ECO:0000313" key="2">
    <source>
        <dbReference type="EMBL" id="QHU18395.1"/>
    </source>
</evidence>
<organism evidence="2">
    <name type="scientific">viral metagenome</name>
    <dbReference type="NCBI Taxonomy" id="1070528"/>
    <lineage>
        <taxon>unclassified sequences</taxon>
        <taxon>metagenomes</taxon>
        <taxon>organismal metagenomes</taxon>
    </lineage>
</organism>
<dbReference type="InterPro" id="IPR011604">
    <property type="entry name" value="PDDEXK-like_dom_sf"/>
</dbReference>
<accession>A0A6C0KKA5</accession>
<reference evidence="2" key="1">
    <citation type="journal article" date="2020" name="Nature">
        <title>Giant virus diversity and host interactions through global metagenomics.</title>
        <authorList>
            <person name="Schulz F."/>
            <person name="Roux S."/>
            <person name="Paez-Espino D."/>
            <person name="Jungbluth S."/>
            <person name="Walsh D.A."/>
            <person name="Denef V.J."/>
            <person name="McMahon K.D."/>
            <person name="Konstantinidis K.T."/>
            <person name="Eloe-Fadrosh E.A."/>
            <person name="Kyrpides N.C."/>
            <person name="Woyke T."/>
        </authorList>
    </citation>
    <scope>NUCLEOTIDE SEQUENCE</scope>
    <source>
        <strain evidence="2">GVMAG-S-3300013006-138</strain>
    </source>
</reference>
<protein>
    <recommendedName>
        <fullName evidence="1">PD-(D/E)XK endonuclease-like domain-containing protein</fullName>
    </recommendedName>
</protein>
<sequence>MAKKLYKVPFTGGTPLQPWMTLALRNRHPRDNQIHFDEPTHVYTVKGSSAGYCSITKFLHHFFPEFHADEIIKKMMNSKKWPQSKWYGMSPEDIKAAWNANGKEASEAGTAMHLGIEMVMNGAEVELAPEVKLTKEWEFFWNYWREDQKMYEPWRTEWEVWDEELKLAGSIDMVYRNKKDGTFAIYDWKRAKDMKMENNFATGFGPLSHFPDTNYWHYTCQLNMYRWLLEKHYGVKISEMALIVLHPNNKNYIRYKLNRLEEEIEEMVEARRQAVKGGLGKIVVFADAHAETRAKVPLDQRVPSKMLIED</sequence>
<feature type="domain" description="PD-(D/E)XK endonuclease-like" evidence="1">
    <location>
        <begin position="137"/>
        <end position="266"/>
    </location>
</feature>
<dbReference type="AlphaFoldDB" id="A0A6C0KKA5"/>
<dbReference type="Gene3D" id="3.90.320.10">
    <property type="match status" value="1"/>
</dbReference>
<name>A0A6C0KKA5_9ZZZZ</name>
<dbReference type="EMBL" id="MN740929">
    <property type="protein sequence ID" value="QHU18395.1"/>
    <property type="molecule type" value="Genomic_DNA"/>
</dbReference>
<evidence type="ECO:0000259" key="1">
    <source>
        <dbReference type="Pfam" id="PF12705"/>
    </source>
</evidence>
<dbReference type="InterPro" id="IPR038726">
    <property type="entry name" value="PDDEXK_AddAB-type"/>
</dbReference>
<dbReference type="Pfam" id="PF12705">
    <property type="entry name" value="PDDEXK_1"/>
    <property type="match status" value="1"/>
</dbReference>